<name>A0A178IDW2_9BACT</name>
<dbReference type="RefSeq" id="WP_084442649.1">
    <property type="nucleotide sequence ID" value="NZ_CP109796.1"/>
</dbReference>
<evidence type="ECO:0000313" key="3">
    <source>
        <dbReference type="Proteomes" id="UP000078486"/>
    </source>
</evidence>
<proteinExistence type="predicted"/>
<dbReference type="OrthoDB" id="258246at2"/>
<dbReference type="SUPFAM" id="SSF48208">
    <property type="entry name" value="Six-hairpin glycosidases"/>
    <property type="match status" value="1"/>
</dbReference>
<sequence>MNKILCGTTDTPSPASILYVMETVADWQLAHPCGFDVFSHRPGDEHWELIRVSWDGVILGRRPCQVRPELADAPIAWRTLARLERDDAPFCALPPAAQSAWIRETGLTAENITRIQMLDGSTCGWEMGVLYHGLLALDRVSKNSVYRSALRLIGHANEWCLGARLYQADDHVAGYMYLDLYEERVASDERDFPILADVQAKFDWVMCHPAPQPMTIKAGQRRWTWCDALFMSPPVWARLARVTGDRAYLDFMDTEWWEVTRHLHSPADRLFFRDATFFDRRESNGTKVFWSRGNGWVLAALARVLDEMPVDYASRPRYLELFRDLSARIIELLPADALWRTSLLDPGAYPSPEVSGSALFCYALAWGVNHGHLDRARHAPLILQIWSALKNCVQPDGHLGYIQQPAASPGGAGPESTAPYGVGAFLLAGTEVHKLLLGTAAK</sequence>
<comment type="caution">
    <text evidence="2">The sequence shown here is derived from an EMBL/GenBank/DDBJ whole genome shotgun (WGS) entry which is preliminary data.</text>
</comment>
<reference evidence="2 3" key="1">
    <citation type="submission" date="2016-01" db="EMBL/GenBank/DDBJ databases">
        <title>High potential of lignocellulose degradation of a new Verrucomicrobia species.</title>
        <authorList>
            <person name="Wang Y."/>
            <person name="Shi Y."/>
            <person name="Qiu Z."/>
            <person name="Liu S."/>
            <person name="Yang H."/>
        </authorList>
    </citation>
    <scope>NUCLEOTIDE SEQUENCE [LARGE SCALE GENOMIC DNA]</scope>
    <source>
        <strain evidence="2 3">TSB47</strain>
    </source>
</reference>
<keyword evidence="3" id="KW-1185">Reference proteome</keyword>
<dbReference type="InterPro" id="IPR052043">
    <property type="entry name" value="PolySaccharide_Degr_Enz"/>
</dbReference>
<dbReference type="STRING" id="1184151.AW736_23675"/>
<protein>
    <recommendedName>
        <fullName evidence="4">Glycosyl hydrolase family 88</fullName>
    </recommendedName>
</protein>
<evidence type="ECO:0008006" key="4">
    <source>
        <dbReference type="Google" id="ProtNLM"/>
    </source>
</evidence>
<dbReference type="InterPro" id="IPR012341">
    <property type="entry name" value="6hp_glycosidase-like_sf"/>
</dbReference>
<dbReference type="Gene3D" id="1.50.10.10">
    <property type="match status" value="1"/>
</dbReference>
<dbReference type="InterPro" id="IPR010905">
    <property type="entry name" value="Glyco_hydro_88"/>
</dbReference>
<dbReference type="Proteomes" id="UP000078486">
    <property type="component" value="Unassembled WGS sequence"/>
</dbReference>
<accession>A0A178IDW2</accession>
<dbReference type="EMBL" id="LRRQ01000175">
    <property type="protein sequence ID" value="OAM87259.1"/>
    <property type="molecule type" value="Genomic_DNA"/>
</dbReference>
<dbReference type="InterPro" id="IPR008928">
    <property type="entry name" value="6-hairpin_glycosidase_sf"/>
</dbReference>
<dbReference type="GO" id="GO:0005975">
    <property type="term" value="P:carbohydrate metabolic process"/>
    <property type="evidence" value="ECO:0007669"/>
    <property type="project" value="InterPro"/>
</dbReference>
<dbReference type="PANTHER" id="PTHR33886:SF8">
    <property type="entry name" value="UNSATURATED RHAMNOGALACTURONAN HYDROLASE (EUROFUNG)"/>
    <property type="match status" value="1"/>
</dbReference>
<evidence type="ECO:0000256" key="1">
    <source>
        <dbReference type="ARBA" id="ARBA00022801"/>
    </source>
</evidence>
<keyword evidence="1" id="KW-0378">Hydrolase</keyword>
<organism evidence="2 3">
    <name type="scientific">Termitidicoccus mucosus</name>
    <dbReference type="NCBI Taxonomy" id="1184151"/>
    <lineage>
        <taxon>Bacteria</taxon>
        <taxon>Pseudomonadati</taxon>
        <taxon>Verrucomicrobiota</taxon>
        <taxon>Opitutia</taxon>
        <taxon>Opitutales</taxon>
        <taxon>Opitutaceae</taxon>
        <taxon>Termitidicoccus</taxon>
    </lineage>
</organism>
<dbReference type="GO" id="GO:0016787">
    <property type="term" value="F:hydrolase activity"/>
    <property type="evidence" value="ECO:0007669"/>
    <property type="project" value="UniProtKB-KW"/>
</dbReference>
<dbReference type="AlphaFoldDB" id="A0A178IDW2"/>
<gene>
    <name evidence="2" type="ORF">AW736_23675</name>
</gene>
<evidence type="ECO:0000313" key="2">
    <source>
        <dbReference type="EMBL" id="OAM87259.1"/>
    </source>
</evidence>
<dbReference type="Pfam" id="PF07470">
    <property type="entry name" value="Glyco_hydro_88"/>
    <property type="match status" value="1"/>
</dbReference>
<dbReference type="PANTHER" id="PTHR33886">
    <property type="entry name" value="UNSATURATED RHAMNOGALACTURONAN HYDROLASE (EUROFUNG)"/>
    <property type="match status" value="1"/>
</dbReference>